<evidence type="ECO:0000313" key="2">
    <source>
        <dbReference type="Proteomes" id="UP000807850"/>
    </source>
</evidence>
<protein>
    <submittedName>
        <fullName evidence="1">Uncharacterized protein</fullName>
    </submittedName>
</protein>
<evidence type="ECO:0000313" key="1">
    <source>
        <dbReference type="EMBL" id="MBI3539768.1"/>
    </source>
</evidence>
<proteinExistence type="predicted"/>
<dbReference type="EMBL" id="JACQAY010000182">
    <property type="protein sequence ID" value="MBI3539768.1"/>
    <property type="molecule type" value="Genomic_DNA"/>
</dbReference>
<organism evidence="1 2">
    <name type="scientific">Eiseniibacteriota bacterium</name>
    <dbReference type="NCBI Taxonomy" id="2212470"/>
    <lineage>
        <taxon>Bacteria</taxon>
        <taxon>Candidatus Eiseniibacteriota</taxon>
    </lineage>
</organism>
<name>A0A9D6QMH4_UNCEI</name>
<dbReference type="Proteomes" id="UP000807850">
    <property type="component" value="Unassembled WGS sequence"/>
</dbReference>
<comment type="caution">
    <text evidence="1">The sequence shown here is derived from an EMBL/GenBank/DDBJ whole genome shotgun (WGS) entry which is preliminary data.</text>
</comment>
<sequence>MTMRIAALLSLALGATGLAGFLTLAGIGPLASPEAHHLRAMKDRLEAPAALEPITFAVMGALPHGEAMSAYAPIERRGVTLEGYIEGMLTSSDGDIHLEVAATDSVPSWPNERYVTAEIPARWRRGSATWQFEPLAALFRPIGSGDTRWDRRARRVRLHGWLLYDVQYDTPHTMTIGRTTGWEIHPVTGIDVWDPASGRFTAYAR</sequence>
<gene>
    <name evidence="1" type="ORF">HY076_05805</name>
</gene>
<dbReference type="AlphaFoldDB" id="A0A9D6QMH4"/>
<accession>A0A9D6QMH4</accession>
<reference evidence="1" key="1">
    <citation type="submission" date="2020-07" db="EMBL/GenBank/DDBJ databases">
        <title>Huge and variable diversity of episymbiotic CPR bacteria and DPANN archaea in groundwater ecosystems.</title>
        <authorList>
            <person name="He C.Y."/>
            <person name="Keren R."/>
            <person name="Whittaker M."/>
            <person name="Farag I.F."/>
            <person name="Doudna J."/>
            <person name="Cate J.H.D."/>
            <person name="Banfield J.F."/>
        </authorList>
    </citation>
    <scope>NUCLEOTIDE SEQUENCE</scope>
    <source>
        <strain evidence="1">NC_groundwater_928_Pr1_S-0.2um_72_17</strain>
    </source>
</reference>